<reference evidence="2 3" key="1">
    <citation type="submission" date="2020-08" db="EMBL/GenBank/DDBJ databases">
        <title>Sequencing the genomes of 1000 actinobacteria strains.</title>
        <authorList>
            <person name="Klenk H.-P."/>
        </authorList>
    </citation>
    <scope>NUCLEOTIDE SEQUENCE [LARGE SCALE GENOMIC DNA]</scope>
    <source>
        <strain evidence="2 3">DSM 43582</strain>
    </source>
</reference>
<dbReference type="Pfam" id="PF09414">
    <property type="entry name" value="RNA_ligase"/>
    <property type="match status" value="1"/>
</dbReference>
<sequence>MTEFVKFPSIPYLAAPRGVDVRDDKVLEEAERTEFLAGPLHIEEKVDGQNLGISASVDGLRFQTRGSYVQLGGRHFRGLSTWIEPRQRRLASALGDELILFGEWCAVTHSVSYDLLPDWFLVFDVYEKTAARFWDPDMRNALADDIGLYTVPFLGTGNFNLDELTGLMRQSRVGHEQMEGVVARTETSDERQRRAKLVRPDFVQHIDRHWMTEQHTMNRLRVSA</sequence>
<gene>
    <name evidence="2" type="ORF">BJY24_002792</name>
</gene>
<proteinExistence type="predicted"/>
<dbReference type="EMBL" id="JACHIT010000001">
    <property type="protein sequence ID" value="MBB5913925.1"/>
    <property type="molecule type" value="Genomic_DNA"/>
</dbReference>
<name>A0A7W9PDA7_9NOCA</name>
<dbReference type="PANTHER" id="PTHR43883:SF1">
    <property type="entry name" value="GLUCONOKINASE"/>
    <property type="match status" value="1"/>
</dbReference>
<evidence type="ECO:0000259" key="1">
    <source>
        <dbReference type="Pfam" id="PF09414"/>
    </source>
</evidence>
<dbReference type="Proteomes" id="UP000540412">
    <property type="component" value="Unassembled WGS sequence"/>
</dbReference>
<keyword evidence="3" id="KW-1185">Reference proteome</keyword>
<dbReference type="AlphaFoldDB" id="A0A7W9PDA7"/>
<evidence type="ECO:0000313" key="2">
    <source>
        <dbReference type="EMBL" id="MBB5913925.1"/>
    </source>
</evidence>
<feature type="domain" description="RNA ligase" evidence="1">
    <location>
        <begin position="40"/>
        <end position="198"/>
    </location>
</feature>
<dbReference type="GO" id="GO:0016874">
    <property type="term" value="F:ligase activity"/>
    <property type="evidence" value="ECO:0007669"/>
    <property type="project" value="UniProtKB-KW"/>
</dbReference>
<accession>A0A7W9PDA7</accession>
<dbReference type="SUPFAM" id="SSF56091">
    <property type="entry name" value="DNA ligase/mRNA capping enzyme, catalytic domain"/>
    <property type="match status" value="1"/>
</dbReference>
<dbReference type="InterPro" id="IPR021122">
    <property type="entry name" value="RNA_ligase_dom_REL/Rnl2"/>
</dbReference>
<dbReference type="Gene3D" id="3.30.470.30">
    <property type="entry name" value="DNA ligase/mRNA capping enzyme"/>
    <property type="match status" value="1"/>
</dbReference>
<dbReference type="PANTHER" id="PTHR43883">
    <property type="entry name" value="SLR0207 PROTEIN"/>
    <property type="match status" value="1"/>
</dbReference>
<keyword evidence="2" id="KW-0436">Ligase</keyword>
<evidence type="ECO:0000313" key="3">
    <source>
        <dbReference type="Proteomes" id="UP000540412"/>
    </source>
</evidence>
<comment type="caution">
    <text evidence="2">The sequence shown here is derived from an EMBL/GenBank/DDBJ whole genome shotgun (WGS) entry which is preliminary data.</text>
</comment>
<dbReference type="InterPro" id="IPR052732">
    <property type="entry name" value="Cell-binding_unc_protein"/>
</dbReference>
<organism evidence="2 3">
    <name type="scientific">Nocardia transvalensis</name>
    <dbReference type="NCBI Taxonomy" id="37333"/>
    <lineage>
        <taxon>Bacteria</taxon>
        <taxon>Bacillati</taxon>
        <taxon>Actinomycetota</taxon>
        <taxon>Actinomycetes</taxon>
        <taxon>Mycobacteriales</taxon>
        <taxon>Nocardiaceae</taxon>
        <taxon>Nocardia</taxon>
    </lineage>
</organism>
<dbReference type="RefSeq" id="WP_040744076.1">
    <property type="nucleotide sequence ID" value="NZ_JACHIT010000001.1"/>
</dbReference>
<protein>
    <submittedName>
        <fullName evidence="2">ATP-dependent RNA circularization protein (DNA/RNA ligase family)</fullName>
    </submittedName>
</protein>